<dbReference type="EMBL" id="LGRX02000850">
    <property type="protein sequence ID" value="KAK3287440.1"/>
    <property type="molecule type" value="Genomic_DNA"/>
</dbReference>
<keyword evidence="9" id="KW-0067">ATP-binding</keyword>
<evidence type="ECO:0000256" key="5">
    <source>
        <dbReference type="ARBA" id="ARBA00015544"/>
    </source>
</evidence>
<keyword evidence="8" id="KW-0378">Hydrolase</keyword>
<keyword evidence="6" id="KW-0479">Metal-binding</keyword>
<dbReference type="GO" id="GO:0071590">
    <property type="term" value="P:nicotinamide riboside biosynthetic process"/>
    <property type="evidence" value="ECO:0007669"/>
    <property type="project" value="TreeGrafter"/>
</dbReference>
<evidence type="ECO:0000256" key="12">
    <source>
        <dbReference type="ARBA" id="ARBA00047413"/>
    </source>
</evidence>
<dbReference type="GO" id="GO:0000287">
    <property type="term" value="F:magnesium ion binding"/>
    <property type="evidence" value="ECO:0007669"/>
    <property type="project" value="InterPro"/>
</dbReference>
<evidence type="ECO:0000256" key="1">
    <source>
        <dbReference type="ARBA" id="ARBA00001946"/>
    </source>
</evidence>
<dbReference type="PANTHER" id="PTHR28213">
    <property type="entry name" value="IMP-SPECIFIC 5'-NUCLEOTIDASE 1"/>
    <property type="match status" value="1"/>
</dbReference>
<comment type="caution">
    <text evidence="13">The sequence shown here is derived from an EMBL/GenBank/DDBJ whole genome shotgun (WGS) entry which is preliminary data.</text>
</comment>
<evidence type="ECO:0000256" key="11">
    <source>
        <dbReference type="ARBA" id="ARBA00023080"/>
    </source>
</evidence>
<dbReference type="PANTHER" id="PTHR28213:SF1">
    <property type="entry name" value="IMP-SPECIFIC 5'-NUCLEOTIDASE 1"/>
    <property type="match status" value="1"/>
</dbReference>
<dbReference type="Pfam" id="PF06437">
    <property type="entry name" value="ISN1"/>
    <property type="match status" value="1"/>
</dbReference>
<evidence type="ECO:0000256" key="3">
    <source>
        <dbReference type="ARBA" id="ARBA00011881"/>
    </source>
</evidence>
<dbReference type="InterPro" id="IPR009453">
    <property type="entry name" value="ISN1"/>
</dbReference>
<evidence type="ECO:0000256" key="8">
    <source>
        <dbReference type="ARBA" id="ARBA00022801"/>
    </source>
</evidence>
<evidence type="ECO:0000313" key="13">
    <source>
        <dbReference type="EMBL" id="KAK3287440.1"/>
    </source>
</evidence>
<evidence type="ECO:0000256" key="7">
    <source>
        <dbReference type="ARBA" id="ARBA00022741"/>
    </source>
</evidence>
<protein>
    <recommendedName>
        <fullName evidence="5">IMP-specific 5'-nucleotidase 1</fullName>
        <ecNumber evidence="4">3.1.3.99</ecNumber>
    </recommendedName>
</protein>
<comment type="cofactor">
    <cofactor evidence="1">
        <name>Mg(2+)</name>
        <dbReference type="ChEBI" id="CHEBI:18420"/>
    </cofactor>
</comment>
<dbReference type="GO" id="GO:0008253">
    <property type="term" value="F:5'-nucleotidase activity"/>
    <property type="evidence" value="ECO:0007669"/>
    <property type="project" value="InterPro"/>
</dbReference>
<accession>A0AAE0GZY4</accession>
<evidence type="ECO:0000313" key="14">
    <source>
        <dbReference type="Proteomes" id="UP001190700"/>
    </source>
</evidence>
<name>A0AAE0GZY4_9CHLO</name>
<comment type="similarity">
    <text evidence="2">Belongs to the ISN1 family.</text>
</comment>
<comment type="subunit">
    <text evidence="3">Homotetramer.</text>
</comment>
<keyword evidence="11" id="KW-0546">Nucleotide metabolism</keyword>
<sequence length="235" mass="27036">MLTIRCSALKRTLVQPTVMQHPPLLLRTQKHSQHQAVVSRSKHRNTVKRAGLRRALRQVSSANASEFEEEDTESLSTVGAQLLADILPVEKNPYMNMLNNMDDSFDIKRAPSSADANVLRRKGHLKEQDLLIEFMVKMHPTHSPHEVMVKMERWIREHRQSPRGSSLKRLVPTIGKFYTALKLVEALEEYDSFSIISQRKYVPPNFAEFRHILNIAQVHASAENLRLMTFGRGRH</sequence>
<comment type="catalytic activity">
    <reaction evidence="12">
        <text>IMP + H2O = inosine + phosphate</text>
        <dbReference type="Rhea" id="RHEA:27718"/>
        <dbReference type="ChEBI" id="CHEBI:15377"/>
        <dbReference type="ChEBI" id="CHEBI:17596"/>
        <dbReference type="ChEBI" id="CHEBI:43474"/>
        <dbReference type="ChEBI" id="CHEBI:58053"/>
        <dbReference type="EC" id="3.1.3.99"/>
    </reaction>
</comment>
<dbReference type="Proteomes" id="UP001190700">
    <property type="component" value="Unassembled WGS sequence"/>
</dbReference>
<keyword evidence="14" id="KW-1185">Reference proteome</keyword>
<feature type="non-terminal residue" evidence="13">
    <location>
        <position position="235"/>
    </location>
</feature>
<evidence type="ECO:0000256" key="6">
    <source>
        <dbReference type="ARBA" id="ARBA00022723"/>
    </source>
</evidence>
<proteinExistence type="inferred from homology"/>
<dbReference type="AlphaFoldDB" id="A0AAE0GZY4"/>
<organism evidence="13 14">
    <name type="scientific">Cymbomonas tetramitiformis</name>
    <dbReference type="NCBI Taxonomy" id="36881"/>
    <lineage>
        <taxon>Eukaryota</taxon>
        <taxon>Viridiplantae</taxon>
        <taxon>Chlorophyta</taxon>
        <taxon>Pyramimonadophyceae</taxon>
        <taxon>Pyramimonadales</taxon>
        <taxon>Pyramimonadaceae</taxon>
        <taxon>Cymbomonas</taxon>
    </lineage>
</organism>
<dbReference type="GO" id="GO:0009117">
    <property type="term" value="P:nucleotide metabolic process"/>
    <property type="evidence" value="ECO:0007669"/>
    <property type="project" value="UniProtKB-KW"/>
</dbReference>
<keyword evidence="7" id="KW-0547">Nucleotide-binding</keyword>
<gene>
    <name evidence="13" type="ORF">CYMTET_5047</name>
</gene>
<evidence type="ECO:0000256" key="4">
    <source>
        <dbReference type="ARBA" id="ARBA00012894"/>
    </source>
</evidence>
<dbReference type="EC" id="3.1.3.99" evidence="4"/>
<dbReference type="GO" id="GO:0005524">
    <property type="term" value="F:ATP binding"/>
    <property type="evidence" value="ECO:0007669"/>
    <property type="project" value="UniProtKB-KW"/>
</dbReference>
<evidence type="ECO:0000256" key="2">
    <source>
        <dbReference type="ARBA" id="ARBA00005307"/>
    </source>
</evidence>
<dbReference type="GO" id="GO:0006190">
    <property type="term" value="P:inosine salvage"/>
    <property type="evidence" value="ECO:0007669"/>
    <property type="project" value="InterPro"/>
</dbReference>
<keyword evidence="10" id="KW-0460">Magnesium</keyword>
<reference evidence="13 14" key="1">
    <citation type="journal article" date="2015" name="Genome Biol. Evol.">
        <title>Comparative Genomics of a Bacterivorous Green Alga Reveals Evolutionary Causalities and Consequences of Phago-Mixotrophic Mode of Nutrition.</title>
        <authorList>
            <person name="Burns J.A."/>
            <person name="Paasch A."/>
            <person name="Narechania A."/>
            <person name="Kim E."/>
        </authorList>
    </citation>
    <scope>NUCLEOTIDE SEQUENCE [LARGE SCALE GENOMIC DNA]</scope>
    <source>
        <strain evidence="13 14">PLY_AMNH</strain>
    </source>
</reference>
<evidence type="ECO:0000256" key="10">
    <source>
        <dbReference type="ARBA" id="ARBA00022842"/>
    </source>
</evidence>
<dbReference type="GO" id="GO:0071592">
    <property type="term" value="P:nicotinic acid riboside biosynthetic process"/>
    <property type="evidence" value="ECO:0007669"/>
    <property type="project" value="TreeGrafter"/>
</dbReference>
<evidence type="ECO:0000256" key="9">
    <source>
        <dbReference type="ARBA" id="ARBA00022840"/>
    </source>
</evidence>